<protein>
    <recommendedName>
        <fullName evidence="3">Glutamate-rich WD repeat-containing protein 1</fullName>
    </recommendedName>
</protein>
<dbReference type="SMART" id="SM00320">
    <property type="entry name" value="WD40"/>
    <property type="match status" value="5"/>
</dbReference>
<comment type="caution">
    <text evidence="7">The sequence shown here is derived from an EMBL/GenBank/DDBJ whole genome shotgun (WGS) entry which is preliminary data.</text>
</comment>
<dbReference type="SUPFAM" id="SSF50978">
    <property type="entry name" value="WD40 repeat-like"/>
    <property type="match status" value="1"/>
</dbReference>
<dbReference type="GO" id="GO:0005730">
    <property type="term" value="C:nucleolus"/>
    <property type="evidence" value="ECO:0007669"/>
    <property type="project" value="TreeGrafter"/>
</dbReference>
<gene>
    <name evidence="7" type="ORF">BSTOLATCC_MIC40832</name>
</gene>
<dbReference type="Proteomes" id="UP001162131">
    <property type="component" value="Unassembled WGS sequence"/>
</dbReference>
<feature type="region of interest" description="Disordered" evidence="5">
    <location>
        <begin position="183"/>
        <end position="202"/>
    </location>
</feature>
<dbReference type="PROSITE" id="PS50082">
    <property type="entry name" value="WD_REPEATS_2"/>
    <property type="match status" value="3"/>
</dbReference>
<evidence type="ECO:0000256" key="4">
    <source>
        <dbReference type="PROSITE-ProRule" id="PRU00221"/>
    </source>
</evidence>
<feature type="compositionally biased region" description="Acidic residues" evidence="5">
    <location>
        <begin position="33"/>
        <end position="46"/>
    </location>
</feature>
<dbReference type="Pfam" id="PF00400">
    <property type="entry name" value="WD40"/>
    <property type="match status" value="3"/>
</dbReference>
<dbReference type="GO" id="GO:0042254">
    <property type="term" value="P:ribosome biogenesis"/>
    <property type="evidence" value="ECO:0007669"/>
    <property type="project" value="TreeGrafter"/>
</dbReference>
<evidence type="ECO:0000313" key="7">
    <source>
        <dbReference type="EMBL" id="CAG9326405.1"/>
    </source>
</evidence>
<feature type="compositionally biased region" description="Acidic residues" evidence="5">
    <location>
        <begin position="189"/>
        <end position="201"/>
    </location>
</feature>
<dbReference type="InterPro" id="IPR022052">
    <property type="entry name" value="Histone-bd_RBBP4-like_N"/>
</dbReference>
<dbReference type="PANTHER" id="PTHR45903">
    <property type="entry name" value="GLUTAMATE-RICH WD REPEAT-CONTAINING PROTEIN 1"/>
    <property type="match status" value="1"/>
</dbReference>
<feature type="repeat" description="WD" evidence="4">
    <location>
        <begin position="352"/>
        <end position="394"/>
    </location>
</feature>
<dbReference type="PRINTS" id="PR00320">
    <property type="entry name" value="GPROTEINBRPT"/>
</dbReference>
<feature type="domain" description="Histone-binding protein RBBP4-like N-terminal" evidence="6">
    <location>
        <begin position="114"/>
        <end position="176"/>
    </location>
</feature>
<evidence type="ECO:0000256" key="2">
    <source>
        <dbReference type="ARBA" id="ARBA00022737"/>
    </source>
</evidence>
<dbReference type="InterPro" id="IPR015943">
    <property type="entry name" value="WD40/YVTN_repeat-like_dom_sf"/>
</dbReference>
<dbReference type="InterPro" id="IPR051972">
    <property type="entry name" value="Glutamate-rich_WD_repeat"/>
</dbReference>
<feature type="compositionally biased region" description="Basic and acidic residues" evidence="5">
    <location>
        <begin position="22"/>
        <end position="32"/>
    </location>
</feature>
<evidence type="ECO:0000259" key="6">
    <source>
        <dbReference type="Pfam" id="PF12265"/>
    </source>
</evidence>
<evidence type="ECO:0000313" key="8">
    <source>
        <dbReference type="Proteomes" id="UP001162131"/>
    </source>
</evidence>
<dbReference type="PROSITE" id="PS50294">
    <property type="entry name" value="WD_REPEATS_REGION"/>
    <property type="match status" value="3"/>
</dbReference>
<sequence>MRKRPRVQKKSEKPNKKLHSNVVKEPEDIRELEYEDHGEDEYDSESEAVYHSGSSVGEAEEWEDFKNLRLEETKDGEISLVNDPSYNAMEEEKIEPEEEKEIWTGDPRQIKQGEILDFENEAYELFYRTSVEWSCLSLDNIKGPEMCTGFPYTIYLVSGTQAPEGQNKVYVMKWSELYKTQYDDKSASEEDSSEEEAEEGDEAKMDYVEFSHHGVVNRIRANQDFNAVATWSEKGVVNIFDLSSPLKKLESANGVVKSRAVVVNTFNVHNEGYGLCWGYNGTLYAGGEGIHMFEYNGSQWSHSKTYNGHKDAVEDIQRSPTEQTVFASCSCDKSIKIWDTRVATADAQITMPNAHESDVNVISWNTQEASQIASGSDDCSFKVWDLRFSQQQAASIKWHSDSITSICWNPMDSCELVVASADDRITVWDLSVEAEGEIEPGYPPQLLFIHQGQEDVKEVMYHPDYQMILSTAANSFNVFRPNINVKEEEDS</sequence>
<dbReference type="AlphaFoldDB" id="A0AAU9JLB1"/>
<keyword evidence="2" id="KW-0677">Repeat</keyword>
<dbReference type="Gene3D" id="2.130.10.10">
    <property type="entry name" value="YVTN repeat-like/Quinoprotein amine dehydrogenase"/>
    <property type="match status" value="1"/>
</dbReference>
<feature type="region of interest" description="Disordered" evidence="5">
    <location>
        <begin position="1"/>
        <end position="59"/>
    </location>
</feature>
<evidence type="ECO:0000256" key="3">
    <source>
        <dbReference type="ARBA" id="ARBA00040876"/>
    </source>
</evidence>
<dbReference type="InterPro" id="IPR020472">
    <property type="entry name" value="WD40_PAC1"/>
</dbReference>
<organism evidence="7 8">
    <name type="scientific">Blepharisma stoltei</name>
    <dbReference type="NCBI Taxonomy" id="1481888"/>
    <lineage>
        <taxon>Eukaryota</taxon>
        <taxon>Sar</taxon>
        <taxon>Alveolata</taxon>
        <taxon>Ciliophora</taxon>
        <taxon>Postciliodesmatophora</taxon>
        <taxon>Heterotrichea</taxon>
        <taxon>Heterotrichida</taxon>
        <taxon>Blepharismidae</taxon>
        <taxon>Blepharisma</taxon>
    </lineage>
</organism>
<dbReference type="EMBL" id="CAJZBQ010000040">
    <property type="protein sequence ID" value="CAG9326405.1"/>
    <property type="molecule type" value="Genomic_DNA"/>
</dbReference>
<dbReference type="InterPro" id="IPR036322">
    <property type="entry name" value="WD40_repeat_dom_sf"/>
</dbReference>
<evidence type="ECO:0000256" key="5">
    <source>
        <dbReference type="SAM" id="MobiDB-lite"/>
    </source>
</evidence>
<feature type="repeat" description="WD" evidence="4">
    <location>
        <begin position="306"/>
        <end position="341"/>
    </location>
</feature>
<evidence type="ECO:0000256" key="1">
    <source>
        <dbReference type="ARBA" id="ARBA00022574"/>
    </source>
</evidence>
<reference evidence="7" key="1">
    <citation type="submission" date="2021-09" db="EMBL/GenBank/DDBJ databases">
        <authorList>
            <consortium name="AG Swart"/>
            <person name="Singh M."/>
            <person name="Singh A."/>
            <person name="Seah K."/>
            <person name="Emmerich C."/>
        </authorList>
    </citation>
    <scope>NUCLEOTIDE SEQUENCE</scope>
    <source>
        <strain evidence="7">ATCC30299</strain>
    </source>
</reference>
<dbReference type="InterPro" id="IPR001680">
    <property type="entry name" value="WD40_rpt"/>
</dbReference>
<dbReference type="Pfam" id="PF12265">
    <property type="entry name" value="CAF1C_H4-bd"/>
    <property type="match status" value="1"/>
</dbReference>
<name>A0AAU9JLB1_9CILI</name>
<proteinExistence type="predicted"/>
<keyword evidence="1 4" id="KW-0853">WD repeat</keyword>
<accession>A0AAU9JLB1</accession>
<dbReference type="PANTHER" id="PTHR45903:SF1">
    <property type="entry name" value="GLUTAMATE-RICH WD REPEAT-CONTAINING PROTEIN 1"/>
    <property type="match status" value="1"/>
</dbReference>
<feature type="repeat" description="WD" evidence="4">
    <location>
        <begin position="396"/>
        <end position="431"/>
    </location>
</feature>
<keyword evidence="8" id="KW-1185">Reference proteome</keyword>